<dbReference type="eggNOG" id="ENOG502RH38">
    <property type="taxonomic scope" value="Eukaryota"/>
</dbReference>
<sequence>MFQITVSNENEWTPKSNVCEILVSNRRLRPSPRFEYKAFGLSEDTEYRMYLKLETTDGNRYKFYKERGNWNPHSVAEEKEPILMQSCHGFQSGGFWNENGIQFKNLFLSTKEHKTATMVVESLRQMEASEKPY</sequence>
<dbReference type="GO" id="GO:0003700">
    <property type="term" value="F:DNA-binding transcription factor activity"/>
    <property type="evidence" value="ECO:0007669"/>
    <property type="project" value="InterPro"/>
</dbReference>
<comment type="caution">
    <text evidence="5">Lacks conserved residue(s) required for the propagation of feature annotation.</text>
</comment>
<keyword evidence="2 5" id="KW-0238">DNA-binding</keyword>
<dbReference type="InterPro" id="IPR036960">
    <property type="entry name" value="T-box_sf"/>
</dbReference>
<evidence type="ECO:0000256" key="5">
    <source>
        <dbReference type="PROSITE-ProRule" id="PRU00201"/>
    </source>
</evidence>
<dbReference type="PROSITE" id="PS50252">
    <property type="entry name" value="TBOX_3"/>
    <property type="match status" value="1"/>
</dbReference>
<dbReference type="GO" id="GO:0005634">
    <property type="term" value="C:nucleus"/>
    <property type="evidence" value="ECO:0007669"/>
    <property type="project" value="UniProtKB-SubCell"/>
</dbReference>
<dbReference type="STRING" id="1561998.A0A1I7T607"/>
<evidence type="ECO:0000256" key="2">
    <source>
        <dbReference type="ARBA" id="ARBA00023125"/>
    </source>
</evidence>
<dbReference type="Proteomes" id="UP000095282">
    <property type="component" value="Unplaced"/>
</dbReference>
<evidence type="ECO:0000256" key="3">
    <source>
        <dbReference type="ARBA" id="ARBA00023163"/>
    </source>
</evidence>
<dbReference type="Gene3D" id="2.60.40.820">
    <property type="entry name" value="Transcription factor, T-box"/>
    <property type="match status" value="1"/>
</dbReference>
<accession>A0A1I7T607</accession>
<dbReference type="InterPro" id="IPR046360">
    <property type="entry name" value="T-box_DNA-bd"/>
</dbReference>
<dbReference type="GO" id="GO:0045893">
    <property type="term" value="P:positive regulation of DNA-templated transcription"/>
    <property type="evidence" value="ECO:0007669"/>
    <property type="project" value="InterPro"/>
</dbReference>
<evidence type="ECO:0000256" key="4">
    <source>
        <dbReference type="ARBA" id="ARBA00023242"/>
    </source>
</evidence>
<keyword evidence="1" id="KW-0805">Transcription regulation</keyword>
<dbReference type="GO" id="GO:0003677">
    <property type="term" value="F:DNA binding"/>
    <property type="evidence" value="ECO:0007669"/>
    <property type="project" value="UniProtKB-UniRule"/>
</dbReference>
<keyword evidence="7" id="KW-1185">Reference proteome</keyword>
<evidence type="ECO:0000313" key="7">
    <source>
        <dbReference type="Proteomes" id="UP000095282"/>
    </source>
</evidence>
<dbReference type="AlphaFoldDB" id="A0A1I7T607"/>
<comment type="subcellular location">
    <subcellularLocation>
        <location evidence="5">Nucleus</location>
    </subcellularLocation>
</comment>
<evidence type="ECO:0000259" key="6">
    <source>
        <dbReference type="PROSITE" id="PS50252"/>
    </source>
</evidence>
<reference evidence="8" key="1">
    <citation type="submission" date="2016-11" db="UniProtKB">
        <authorList>
            <consortium name="WormBaseParasite"/>
        </authorList>
    </citation>
    <scope>IDENTIFICATION</scope>
</reference>
<protein>
    <submittedName>
        <fullName evidence="8">T-box domain-containing protein</fullName>
    </submittedName>
</protein>
<name>A0A1I7T607_9PELO</name>
<proteinExistence type="predicted"/>
<dbReference type="SUPFAM" id="SSF49417">
    <property type="entry name" value="p53-like transcription factors"/>
    <property type="match status" value="1"/>
</dbReference>
<dbReference type="WBParaSite" id="Csp11.Scaffold517.g2739.t1">
    <property type="protein sequence ID" value="Csp11.Scaffold517.g2739.t1"/>
    <property type="gene ID" value="Csp11.Scaffold517.g2739"/>
</dbReference>
<dbReference type="InterPro" id="IPR008967">
    <property type="entry name" value="p53-like_TF_DNA-bd_sf"/>
</dbReference>
<evidence type="ECO:0000313" key="8">
    <source>
        <dbReference type="WBParaSite" id="Csp11.Scaffold517.g2739.t1"/>
    </source>
</evidence>
<keyword evidence="4 5" id="KW-0539">Nucleus</keyword>
<dbReference type="Pfam" id="PF00907">
    <property type="entry name" value="T-box"/>
    <property type="match status" value="1"/>
</dbReference>
<feature type="domain" description="T-box" evidence="6">
    <location>
        <begin position="6"/>
        <end position="127"/>
    </location>
</feature>
<keyword evidence="3" id="KW-0804">Transcription</keyword>
<organism evidence="7 8">
    <name type="scientific">Caenorhabditis tropicalis</name>
    <dbReference type="NCBI Taxonomy" id="1561998"/>
    <lineage>
        <taxon>Eukaryota</taxon>
        <taxon>Metazoa</taxon>
        <taxon>Ecdysozoa</taxon>
        <taxon>Nematoda</taxon>
        <taxon>Chromadorea</taxon>
        <taxon>Rhabditida</taxon>
        <taxon>Rhabditina</taxon>
        <taxon>Rhabditomorpha</taxon>
        <taxon>Rhabditoidea</taxon>
        <taxon>Rhabditidae</taxon>
        <taxon>Peloderinae</taxon>
        <taxon>Caenorhabditis</taxon>
    </lineage>
</organism>
<evidence type="ECO:0000256" key="1">
    <source>
        <dbReference type="ARBA" id="ARBA00023015"/>
    </source>
</evidence>